<dbReference type="EMBL" id="CAVNYO010000454">
    <property type="protein sequence ID" value="CAK5282429.1"/>
    <property type="molecule type" value="Genomic_DNA"/>
</dbReference>
<feature type="region of interest" description="Disordered" evidence="1">
    <location>
        <begin position="63"/>
        <end position="273"/>
    </location>
</feature>
<dbReference type="EMBL" id="CAVNYO010000453">
    <property type="protein sequence ID" value="CAK5282416.1"/>
    <property type="molecule type" value="Genomic_DNA"/>
</dbReference>
<dbReference type="Pfam" id="PF00533">
    <property type="entry name" value="BRCT"/>
    <property type="match status" value="1"/>
</dbReference>
<dbReference type="InterPro" id="IPR001357">
    <property type="entry name" value="BRCT_dom"/>
</dbReference>
<comment type="caution">
    <text evidence="4">The sequence shown here is derived from an EMBL/GenBank/DDBJ whole genome shotgun (WGS) entry which is preliminary data.</text>
</comment>
<feature type="compositionally biased region" description="Polar residues" evidence="1">
    <location>
        <begin position="159"/>
        <end position="179"/>
    </location>
</feature>
<protein>
    <recommendedName>
        <fullName evidence="2">BRCT domain-containing protein</fullName>
    </recommendedName>
</protein>
<dbReference type="InterPro" id="IPR036420">
    <property type="entry name" value="BRCT_dom_sf"/>
</dbReference>
<evidence type="ECO:0000313" key="5">
    <source>
        <dbReference type="Proteomes" id="UP001295794"/>
    </source>
</evidence>
<dbReference type="PROSITE" id="PS50172">
    <property type="entry name" value="BRCT"/>
    <property type="match status" value="1"/>
</dbReference>
<proteinExistence type="predicted"/>
<evidence type="ECO:0000313" key="3">
    <source>
        <dbReference type="EMBL" id="CAK5282416.1"/>
    </source>
</evidence>
<dbReference type="SUPFAM" id="SSF52113">
    <property type="entry name" value="BRCT domain"/>
    <property type="match status" value="1"/>
</dbReference>
<evidence type="ECO:0000259" key="2">
    <source>
        <dbReference type="PROSITE" id="PS50172"/>
    </source>
</evidence>
<feature type="compositionally biased region" description="Basic and acidic residues" evidence="1">
    <location>
        <begin position="431"/>
        <end position="443"/>
    </location>
</feature>
<reference evidence="4" key="1">
    <citation type="submission" date="2023-11" db="EMBL/GenBank/DDBJ databases">
        <authorList>
            <person name="De Vega J J."/>
            <person name="De Vega J J."/>
        </authorList>
    </citation>
    <scope>NUCLEOTIDE SEQUENCE</scope>
</reference>
<sequence>MTTESDSRSARYARKSLLPPMQPPETKRVTRSRLLALPEPNLSLDRSPLKEARTAQRNYLLHHRPQTLVQEASESDDELLLSPGKKYALPRQVDSNTTRSTSPPPQDDFGITPPEVSGGHASKNHDFETGELESRDSIEVKTSGAAQNENPIAKFIPTHSRNLSEPTTMSSNPFSTGSSPKAKGKDRARSVPAFPVIDLENAPISPRRKRARSRSPTKERDSPKLQILIKTMPSILDTDEMPPPASSSTSLSDGPPVTALPLIVEPPPSTPVAKTRPATIFNTPMSPLTPIPSTPPGFRTHEHIPSDLSPHPKGWDFGFETSKPIEGLPDVLDAVPPYVTPTAPAAEAVEITPDPPTNAAIAREIAPSDKAGSVRVTRAVSQQSRLPRPGSSHSNHSSGTSTLLHTKAMNPPPVPKKNAFDVMMKSTARTEASKSKGKGKEKMPPGLSTSSSKLAPPPPALTHSKAISKPSLNKGKEKEKAKAGVGSSDSKRSSMKAKMRPREKPAPLPPPIQDRLPEEADDLVSTEALVVTEERLSDKSSPLAQPPADKVTAQEDETIDNSVPKVNSEPRFPDVDGVTPGSFPSSSLDAVLSSEIEQSVTPLEEIPAAEVEMKPVETPIAVDFVEDAPMDESLVADSPVIEAVVIEEAFAPVADNLVDSQPTENSPVVEKNVVEDIVVERVLEHVLAKNDDLAVDNDFSMSQDLPVSQDLSIPQDLPTAKERPRSRTGKSKAPATTADRVTRSSALKRKEIDPVTTQRTDRDHATVEKPAKKPKLSESSTGSSSSSKATFASSSKVPSFASPTKASAAKAKPKQIETSSPTKRLAKAPTFFPVVGPPAFARSFTGPPGKPSSLQTLASALEKLRAPPPERPNTSLGFSRDELEPATKHSVPAASIGLGRPSHALQRASTLASLPSSSAGPSRPRVGPSAKLAVGSGSLMRGRPGMFNRPGPKVSRNPGLPSVIGSPVKGGSLEEDSATFDPPVSLPTSSAGSMGPPEIPSTASTPAEAITEVDGMRRSTRIAQNTPAVDLPEDSQMESEPQLTVLKGCIVFVDVRSELGGDDLKDHIASKLKELGARVLGQVGQTCTHIVYKNGLPSTLSRFKQLSEPKPFVVGMDWVFRCINSLTREEERRFLVDIDDMNSIAPKRRKSMLPQLTFDHMDEGNDADRSFESSSSMVDNELTPLERARLRKAAAGNGVKPHR</sequence>
<feature type="region of interest" description="Disordered" evidence="1">
    <location>
        <begin position="1"/>
        <end position="34"/>
    </location>
</feature>
<dbReference type="Gene3D" id="3.40.50.10190">
    <property type="entry name" value="BRCT domain"/>
    <property type="match status" value="1"/>
</dbReference>
<feature type="compositionally biased region" description="Basic and acidic residues" evidence="1">
    <location>
        <begin position="748"/>
        <end position="771"/>
    </location>
</feature>
<feature type="compositionally biased region" description="Basic residues" evidence="1">
    <location>
        <begin position="206"/>
        <end position="215"/>
    </location>
</feature>
<evidence type="ECO:0000313" key="4">
    <source>
        <dbReference type="EMBL" id="CAK5282429.1"/>
    </source>
</evidence>
<accession>A0AAD2K6T5</accession>
<organism evidence="4 5">
    <name type="scientific">Mycena citricolor</name>
    <dbReference type="NCBI Taxonomy" id="2018698"/>
    <lineage>
        <taxon>Eukaryota</taxon>
        <taxon>Fungi</taxon>
        <taxon>Dikarya</taxon>
        <taxon>Basidiomycota</taxon>
        <taxon>Agaricomycotina</taxon>
        <taxon>Agaricomycetes</taxon>
        <taxon>Agaricomycetidae</taxon>
        <taxon>Agaricales</taxon>
        <taxon>Marasmiineae</taxon>
        <taxon>Mycenaceae</taxon>
        <taxon>Mycena</taxon>
    </lineage>
</organism>
<feature type="domain" description="BRCT" evidence="2">
    <location>
        <begin position="1041"/>
        <end position="1136"/>
    </location>
</feature>
<keyword evidence="5" id="KW-1185">Reference proteome</keyword>
<feature type="compositionally biased region" description="Basic and acidic residues" evidence="1">
    <location>
        <begin position="123"/>
        <end position="139"/>
    </location>
</feature>
<name>A0AAD2K6T5_9AGAR</name>
<gene>
    <name evidence="3" type="ORF">MYCIT1_LOCUS34142</name>
    <name evidence="4" type="ORF">MYCIT1_LOCUS34171</name>
</gene>
<feature type="compositionally biased region" description="Low complexity" evidence="1">
    <location>
        <begin position="907"/>
        <end position="929"/>
    </location>
</feature>
<feature type="region of interest" description="Disordered" evidence="1">
    <location>
        <begin position="1163"/>
        <end position="1185"/>
    </location>
</feature>
<evidence type="ECO:0000256" key="1">
    <source>
        <dbReference type="SAM" id="MobiDB-lite"/>
    </source>
</evidence>
<dbReference type="Proteomes" id="UP001295794">
    <property type="component" value="Unassembled WGS sequence"/>
</dbReference>
<feature type="region of interest" description="Disordered" evidence="1">
    <location>
        <begin position="706"/>
        <end position="1008"/>
    </location>
</feature>
<feature type="compositionally biased region" description="Low complexity" evidence="1">
    <location>
        <begin position="777"/>
        <end position="810"/>
    </location>
</feature>
<dbReference type="CDD" id="cd17716">
    <property type="entry name" value="BRCT_microcephalin_rpt1"/>
    <property type="match status" value="1"/>
</dbReference>
<dbReference type="AlphaFoldDB" id="A0AAD2K6T5"/>
<feature type="compositionally biased region" description="Low complexity" evidence="1">
    <location>
        <begin position="390"/>
        <end position="406"/>
    </location>
</feature>
<feature type="region of interest" description="Disordered" evidence="1">
    <location>
        <begin position="364"/>
        <end position="589"/>
    </location>
</feature>
<dbReference type="SMART" id="SM00292">
    <property type="entry name" value="BRCT"/>
    <property type="match status" value="1"/>
</dbReference>